<evidence type="ECO:0000259" key="2">
    <source>
        <dbReference type="Pfam" id="PF03732"/>
    </source>
</evidence>
<feature type="domain" description="Retrotransposon gag" evidence="2">
    <location>
        <begin position="48"/>
        <end position="140"/>
    </location>
</feature>
<dbReference type="AlphaFoldDB" id="A0A8T2Q4Z6"/>
<dbReference type="OMA" id="RMQWILK"/>
<feature type="compositionally biased region" description="Basic and acidic residues" evidence="1">
    <location>
        <begin position="200"/>
        <end position="211"/>
    </location>
</feature>
<dbReference type="Proteomes" id="UP000825935">
    <property type="component" value="Chromosome 38"/>
</dbReference>
<feature type="compositionally biased region" description="Basic and acidic residues" evidence="1">
    <location>
        <begin position="226"/>
        <end position="249"/>
    </location>
</feature>
<proteinExistence type="predicted"/>
<dbReference type="PANTHER" id="PTHR33223:SF6">
    <property type="entry name" value="CCHC-TYPE DOMAIN-CONTAINING PROTEIN"/>
    <property type="match status" value="1"/>
</dbReference>
<evidence type="ECO:0000313" key="4">
    <source>
        <dbReference type="Proteomes" id="UP000825935"/>
    </source>
</evidence>
<evidence type="ECO:0000313" key="3">
    <source>
        <dbReference type="EMBL" id="KAH7278710.1"/>
    </source>
</evidence>
<dbReference type="PANTHER" id="PTHR33223">
    <property type="entry name" value="CCHC-TYPE DOMAIN-CONTAINING PROTEIN"/>
    <property type="match status" value="1"/>
</dbReference>
<keyword evidence="4" id="KW-1185">Reference proteome</keyword>
<sequence>MAHRHTTPLGDFPRFLGSSDEDPDAHIQLFELICGAHEIVDDGRKVCIFPATLRGDASEWYANLSMQERATYDDLKTHFLRKFRGLGFEEKLAEQFDQLGQGASESIDKYIDRMDTIVRKLGNSAPDKETLKRRFLVGLHDEEVERYIRLKRPVSLEEAKHEARIWEENECRAKKESRSREEVNRDRVCGSQKRKGGGSEIKRKITQEVKVSKVNMTEPSRKNIPKKTEAKDPRKDCKGKLGDGSEKRKGSSKILVKQMDHNEHECLRKCDVEISRGDALTIDEGVVRKGKFSKQMNALYEEIERECKGIAKHEQKCYDLHDGVSDLEKNTLGTMWLCRMNPCFEEDAHFEKDEHL</sequence>
<feature type="compositionally biased region" description="Basic and acidic residues" evidence="1">
    <location>
        <begin position="170"/>
        <end position="188"/>
    </location>
</feature>
<dbReference type="InterPro" id="IPR005162">
    <property type="entry name" value="Retrotrans_gag_dom"/>
</dbReference>
<name>A0A8T2Q4Z6_CERRI</name>
<reference evidence="3" key="1">
    <citation type="submission" date="2021-08" db="EMBL/GenBank/DDBJ databases">
        <title>WGS assembly of Ceratopteris richardii.</title>
        <authorList>
            <person name="Marchant D.B."/>
            <person name="Chen G."/>
            <person name="Jenkins J."/>
            <person name="Shu S."/>
            <person name="Leebens-Mack J."/>
            <person name="Grimwood J."/>
            <person name="Schmutz J."/>
            <person name="Soltis P."/>
            <person name="Soltis D."/>
            <person name="Chen Z.-H."/>
        </authorList>
    </citation>
    <scope>NUCLEOTIDE SEQUENCE</scope>
    <source>
        <strain evidence="3">Whitten #5841</strain>
        <tissue evidence="3">Leaf</tissue>
    </source>
</reference>
<evidence type="ECO:0000256" key="1">
    <source>
        <dbReference type="SAM" id="MobiDB-lite"/>
    </source>
</evidence>
<dbReference type="Pfam" id="PF03732">
    <property type="entry name" value="Retrotrans_gag"/>
    <property type="match status" value="1"/>
</dbReference>
<feature type="region of interest" description="Disordered" evidence="1">
    <location>
        <begin position="170"/>
        <end position="252"/>
    </location>
</feature>
<protein>
    <recommendedName>
        <fullName evidence="2">Retrotransposon gag domain-containing protein</fullName>
    </recommendedName>
</protein>
<accession>A0A8T2Q4Z6</accession>
<dbReference type="OrthoDB" id="6086417at2759"/>
<comment type="caution">
    <text evidence="3">The sequence shown here is derived from an EMBL/GenBank/DDBJ whole genome shotgun (WGS) entry which is preliminary data.</text>
</comment>
<gene>
    <name evidence="3" type="ORF">KP509_38G053500</name>
</gene>
<organism evidence="3 4">
    <name type="scientific">Ceratopteris richardii</name>
    <name type="common">Triangle waterfern</name>
    <dbReference type="NCBI Taxonomy" id="49495"/>
    <lineage>
        <taxon>Eukaryota</taxon>
        <taxon>Viridiplantae</taxon>
        <taxon>Streptophyta</taxon>
        <taxon>Embryophyta</taxon>
        <taxon>Tracheophyta</taxon>
        <taxon>Polypodiopsida</taxon>
        <taxon>Polypodiidae</taxon>
        <taxon>Polypodiales</taxon>
        <taxon>Pteridineae</taxon>
        <taxon>Pteridaceae</taxon>
        <taxon>Parkerioideae</taxon>
        <taxon>Ceratopteris</taxon>
    </lineage>
</organism>
<dbReference type="EMBL" id="CM035443">
    <property type="protein sequence ID" value="KAH7278710.1"/>
    <property type="molecule type" value="Genomic_DNA"/>
</dbReference>